<evidence type="ECO:0000256" key="10">
    <source>
        <dbReference type="ARBA" id="ARBA00023136"/>
    </source>
</evidence>
<sequence length="476" mass="52223">MISGLRQRLLLLLLVPLFLLSALNTWFDFRSADSAAFQQDRQLLQLVPLLADSVVGRGVQAGSPPVLLIAPPVEDFLHERPGMSAFAVVDIQGRVMVGNAWLTGLPPTTYEPEFASEEFDGVTYRIISQRVKTVAGEMVMRLADGSDPRQQWLRMLWFKALLPNVVLVIAAVFAVNWAVYRALRPLLELKNDVERRSPRDLSALDPSASPDEVRPLVLSLNRLFSLVDAQAESQRRFVADAAHQLRTPLAGLQSQIEAWAQAAEVEKNKQNSALVGTQVAPAAITLGADQILKLRQAVRRTSQLANQLLALSRADARSAHTQAMQRVDLKQLCEVMLESHLDQASNKGLDLGLDAASVHVAGHEWLLRELLGNLVDNAIQYTPPGGHVTLRCGRKHMQGQGPLQAFLEVEDDGPGVPPGEWARMLERFYRVPGTVGEGNGLGLAIAEEIARVHQSRLQVEEGTGGRGLRVSLWLPA</sequence>
<dbReference type="GO" id="GO:0016020">
    <property type="term" value="C:membrane"/>
    <property type="evidence" value="ECO:0007669"/>
    <property type="project" value="UniProtKB-SubCell"/>
</dbReference>
<dbReference type="SMART" id="SM00388">
    <property type="entry name" value="HisKA"/>
    <property type="match status" value="1"/>
</dbReference>
<evidence type="ECO:0000256" key="11">
    <source>
        <dbReference type="SAM" id="Phobius"/>
    </source>
</evidence>
<evidence type="ECO:0000256" key="8">
    <source>
        <dbReference type="ARBA" id="ARBA00022989"/>
    </source>
</evidence>
<reference evidence="14 15" key="1">
    <citation type="submission" date="2017-01" db="EMBL/GenBank/DDBJ databases">
        <authorList>
            <person name="Mah S.A."/>
            <person name="Swanson W.J."/>
            <person name="Moy G.W."/>
            <person name="Vacquier V.D."/>
        </authorList>
    </citation>
    <scope>NUCLEOTIDE SEQUENCE [LARGE SCALE GENOMIC DNA]</scope>
    <source>
        <strain evidence="14 15">DSM 22694</strain>
    </source>
</reference>
<evidence type="ECO:0000256" key="9">
    <source>
        <dbReference type="ARBA" id="ARBA00023012"/>
    </source>
</evidence>
<dbReference type="Pfam" id="PF02518">
    <property type="entry name" value="HATPase_c"/>
    <property type="match status" value="1"/>
</dbReference>
<dbReference type="PRINTS" id="PR00344">
    <property type="entry name" value="BCTRLSENSOR"/>
</dbReference>
<accession>A0A1P8KDQ3</accession>
<evidence type="ECO:0000256" key="2">
    <source>
        <dbReference type="ARBA" id="ARBA00004370"/>
    </source>
</evidence>
<evidence type="ECO:0000256" key="6">
    <source>
        <dbReference type="ARBA" id="ARBA00022692"/>
    </source>
</evidence>
<dbReference type="SUPFAM" id="SSF55874">
    <property type="entry name" value="ATPase domain of HSP90 chaperone/DNA topoisomerase II/histidine kinase"/>
    <property type="match status" value="1"/>
</dbReference>
<dbReference type="Pfam" id="PF08521">
    <property type="entry name" value="2CSK_N"/>
    <property type="match status" value="1"/>
</dbReference>
<dbReference type="EMBL" id="CP019239">
    <property type="protein sequence ID" value="APW44160.1"/>
    <property type="molecule type" value="Genomic_DNA"/>
</dbReference>
<dbReference type="InterPro" id="IPR003661">
    <property type="entry name" value="HisK_dim/P_dom"/>
</dbReference>
<dbReference type="SMART" id="SM00387">
    <property type="entry name" value="HATPase_c"/>
    <property type="match status" value="1"/>
</dbReference>
<evidence type="ECO:0000256" key="1">
    <source>
        <dbReference type="ARBA" id="ARBA00000085"/>
    </source>
</evidence>
<dbReference type="RefSeq" id="WP_029705376.1">
    <property type="nucleotide sequence ID" value="NZ_CP019239.1"/>
</dbReference>
<dbReference type="STRING" id="1484693.RS694_17585"/>
<dbReference type="SUPFAM" id="SSF47384">
    <property type="entry name" value="Homodimeric domain of signal transducing histidine kinase"/>
    <property type="match status" value="1"/>
</dbReference>
<dbReference type="CDD" id="cd00075">
    <property type="entry name" value="HATPase"/>
    <property type="match status" value="1"/>
</dbReference>
<evidence type="ECO:0000256" key="3">
    <source>
        <dbReference type="ARBA" id="ARBA00012438"/>
    </source>
</evidence>
<gene>
    <name evidence="14" type="ORF">RS694_17585</name>
</gene>
<feature type="domain" description="Histidine kinase" evidence="12">
    <location>
        <begin position="240"/>
        <end position="476"/>
    </location>
</feature>
<keyword evidence="8 11" id="KW-1133">Transmembrane helix</keyword>
<evidence type="ECO:0000256" key="5">
    <source>
        <dbReference type="ARBA" id="ARBA00022679"/>
    </source>
</evidence>
<protein>
    <recommendedName>
        <fullName evidence="3">histidine kinase</fullName>
        <ecNumber evidence="3">2.7.13.3</ecNumber>
    </recommendedName>
</protein>
<keyword evidence="7 14" id="KW-0418">Kinase</keyword>
<dbReference type="eggNOG" id="COG2205">
    <property type="taxonomic scope" value="Bacteria"/>
</dbReference>
<dbReference type="InterPro" id="IPR004358">
    <property type="entry name" value="Sig_transdc_His_kin-like_C"/>
</dbReference>
<dbReference type="Pfam" id="PF00512">
    <property type="entry name" value="HisKA"/>
    <property type="match status" value="1"/>
</dbReference>
<evidence type="ECO:0000256" key="4">
    <source>
        <dbReference type="ARBA" id="ARBA00022553"/>
    </source>
</evidence>
<dbReference type="InterPro" id="IPR013727">
    <property type="entry name" value="2CSK_N"/>
</dbReference>
<name>A0A1P8KDQ3_9BURK</name>
<dbReference type="Proteomes" id="UP000186110">
    <property type="component" value="Chromosome"/>
</dbReference>
<dbReference type="Gene3D" id="3.30.565.10">
    <property type="entry name" value="Histidine kinase-like ATPase, C-terminal domain"/>
    <property type="match status" value="1"/>
</dbReference>
<dbReference type="KEGG" id="rsb:RS694_17585"/>
<proteinExistence type="predicted"/>
<evidence type="ECO:0000259" key="13">
    <source>
        <dbReference type="PROSITE" id="PS50885"/>
    </source>
</evidence>
<dbReference type="PROSITE" id="PS50109">
    <property type="entry name" value="HIS_KIN"/>
    <property type="match status" value="1"/>
</dbReference>
<dbReference type="InterPro" id="IPR050428">
    <property type="entry name" value="TCS_sensor_his_kinase"/>
</dbReference>
<feature type="domain" description="HAMP" evidence="13">
    <location>
        <begin position="180"/>
        <end position="232"/>
    </location>
</feature>
<keyword evidence="10 11" id="KW-0472">Membrane</keyword>
<dbReference type="GO" id="GO:0000155">
    <property type="term" value="F:phosphorelay sensor kinase activity"/>
    <property type="evidence" value="ECO:0007669"/>
    <property type="project" value="InterPro"/>
</dbReference>
<evidence type="ECO:0000313" key="15">
    <source>
        <dbReference type="Proteomes" id="UP000186110"/>
    </source>
</evidence>
<feature type="transmembrane region" description="Helical" evidence="11">
    <location>
        <begin position="156"/>
        <end position="180"/>
    </location>
</feature>
<organism evidence="14 15">
    <name type="scientific">Rhodoferax saidenbachensis</name>
    <dbReference type="NCBI Taxonomy" id="1484693"/>
    <lineage>
        <taxon>Bacteria</taxon>
        <taxon>Pseudomonadati</taxon>
        <taxon>Pseudomonadota</taxon>
        <taxon>Betaproteobacteria</taxon>
        <taxon>Burkholderiales</taxon>
        <taxon>Comamonadaceae</taxon>
        <taxon>Rhodoferax</taxon>
    </lineage>
</organism>
<dbReference type="AlphaFoldDB" id="A0A1P8KDQ3"/>
<keyword evidence="9" id="KW-0902">Two-component regulatory system</keyword>
<dbReference type="InterPro" id="IPR005467">
    <property type="entry name" value="His_kinase_dom"/>
</dbReference>
<dbReference type="CDD" id="cd00082">
    <property type="entry name" value="HisKA"/>
    <property type="match status" value="1"/>
</dbReference>
<dbReference type="PROSITE" id="PS50885">
    <property type="entry name" value="HAMP"/>
    <property type="match status" value="1"/>
</dbReference>
<comment type="catalytic activity">
    <reaction evidence="1">
        <text>ATP + protein L-histidine = ADP + protein N-phospho-L-histidine.</text>
        <dbReference type="EC" id="2.7.13.3"/>
    </reaction>
</comment>
<keyword evidence="4" id="KW-0597">Phosphoprotein</keyword>
<keyword evidence="5" id="KW-0808">Transferase</keyword>
<evidence type="ECO:0000259" key="12">
    <source>
        <dbReference type="PROSITE" id="PS50109"/>
    </source>
</evidence>
<dbReference type="Gene3D" id="1.10.287.130">
    <property type="match status" value="1"/>
</dbReference>
<dbReference type="InterPro" id="IPR003660">
    <property type="entry name" value="HAMP_dom"/>
</dbReference>
<evidence type="ECO:0000256" key="7">
    <source>
        <dbReference type="ARBA" id="ARBA00022777"/>
    </source>
</evidence>
<dbReference type="InterPro" id="IPR036097">
    <property type="entry name" value="HisK_dim/P_sf"/>
</dbReference>
<keyword evidence="6 11" id="KW-0812">Transmembrane</keyword>
<dbReference type="InterPro" id="IPR036890">
    <property type="entry name" value="HATPase_C_sf"/>
</dbReference>
<evidence type="ECO:0000313" key="14">
    <source>
        <dbReference type="EMBL" id="APW44160.1"/>
    </source>
</evidence>
<comment type="subcellular location">
    <subcellularLocation>
        <location evidence="2">Membrane</location>
    </subcellularLocation>
</comment>
<dbReference type="PANTHER" id="PTHR45436:SF5">
    <property type="entry name" value="SENSOR HISTIDINE KINASE TRCS"/>
    <property type="match status" value="1"/>
</dbReference>
<dbReference type="InterPro" id="IPR003594">
    <property type="entry name" value="HATPase_dom"/>
</dbReference>
<dbReference type="PANTHER" id="PTHR45436">
    <property type="entry name" value="SENSOR HISTIDINE KINASE YKOH"/>
    <property type="match status" value="1"/>
</dbReference>
<keyword evidence="15" id="KW-1185">Reference proteome</keyword>
<dbReference type="EC" id="2.7.13.3" evidence="3"/>